<sequence>MKLVIAEKPSVAASIAKVIGAKNRNNGYYEGNGYIVSWCVGHLVQMANPDVYDERYKKWRIEDLPIIPKEYKYEVTKTTKKQFNILKRLMNSNEVDTIINACDAGR</sequence>
<gene>
    <name evidence="2" type="ORF">FL857_12545</name>
</gene>
<dbReference type="GO" id="GO:0043597">
    <property type="term" value="C:cytoplasmic replication fork"/>
    <property type="evidence" value="ECO:0007669"/>
    <property type="project" value="TreeGrafter"/>
</dbReference>
<dbReference type="Pfam" id="PF01751">
    <property type="entry name" value="Toprim"/>
    <property type="match status" value="1"/>
</dbReference>
<evidence type="ECO:0000259" key="1">
    <source>
        <dbReference type="PROSITE" id="PS50880"/>
    </source>
</evidence>
<dbReference type="OrthoDB" id="9803554at2"/>
<proteinExistence type="predicted"/>
<dbReference type="InterPro" id="IPR006171">
    <property type="entry name" value="TOPRIM_dom"/>
</dbReference>
<dbReference type="GO" id="GO:0006281">
    <property type="term" value="P:DNA repair"/>
    <property type="evidence" value="ECO:0007669"/>
    <property type="project" value="TreeGrafter"/>
</dbReference>
<dbReference type="SMART" id="SM00493">
    <property type="entry name" value="TOPRIM"/>
    <property type="match status" value="1"/>
</dbReference>
<dbReference type="GO" id="GO:0003677">
    <property type="term" value="F:DNA binding"/>
    <property type="evidence" value="ECO:0007669"/>
    <property type="project" value="InterPro"/>
</dbReference>
<evidence type="ECO:0000313" key="2">
    <source>
        <dbReference type="EMBL" id="TRW20595.1"/>
    </source>
</evidence>
<dbReference type="Gene3D" id="3.40.50.140">
    <property type="match status" value="1"/>
</dbReference>
<dbReference type="InterPro" id="IPR023405">
    <property type="entry name" value="Topo_IA_core_domain"/>
</dbReference>
<dbReference type="SUPFAM" id="SSF56712">
    <property type="entry name" value="Prokaryotic type I DNA topoisomerase"/>
    <property type="match status" value="1"/>
</dbReference>
<dbReference type="PANTHER" id="PTHR11390">
    <property type="entry name" value="PROKARYOTIC DNA TOPOISOMERASE"/>
    <property type="match status" value="1"/>
</dbReference>
<evidence type="ECO:0000313" key="3">
    <source>
        <dbReference type="Proteomes" id="UP000319424"/>
    </source>
</evidence>
<name>A0A552UQU9_9FIRM</name>
<keyword evidence="2" id="KW-0413">Isomerase</keyword>
<dbReference type="CDD" id="cd03362">
    <property type="entry name" value="TOPRIM_TopoIA_TopoIII"/>
    <property type="match status" value="1"/>
</dbReference>
<dbReference type="InterPro" id="IPR000380">
    <property type="entry name" value="Topo_IA"/>
</dbReference>
<dbReference type="AlphaFoldDB" id="A0A552UQU9"/>
<dbReference type="InterPro" id="IPR034144">
    <property type="entry name" value="TOPRIM_TopoIII"/>
</dbReference>
<comment type="caution">
    <text evidence="2">The sequence shown here is derived from an EMBL/GenBank/DDBJ whole genome shotgun (WGS) entry which is preliminary data.</text>
</comment>
<protein>
    <submittedName>
        <fullName evidence="2">DNA topoisomerase III</fullName>
    </submittedName>
</protein>
<dbReference type="GO" id="GO:0006310">
    <property type="term" value="P:DNA recombination"/>
    <property type="evidence" value="ECO:0007669"/>
    <property type="project" value="TreeGrafter"/>
</dbReference>
<dbReference type="RefSeq" id="WP_144399028.1">
    <property type="nucleotide sequence ID" value="NZ_VJXW01000103.1"/>
</dbReference>
<dbReference type="PROSITE" id="PS50880">
    <property type="entry name" value="TOPRIM"/>
    <property type="match status" value="1"/>
</dbReference>
<reference evidence="2 3" key="1">
    <citation type="submission" date="2019-07" db="EMBL/GenBank/DDBJ databases">
        <title>Criibacterium bergeronii gen. nov., sp. nov. isolated from human clinical samples.</title>
        <authorList>
            <person name="Maheux A.F."/>
            <person name="Boudreau D.K."/>
            <person name="Berube E."/>
            <person name="Brodeur S."/>
            <person name="Bernard K.A."/>
            <person name="Abed J.Y."/>
            <person name="Ducrey E."/>
            <person name="Guay E.F."/>
            <person name="Raymond F."/>
            <person name="Corbeil J."/>
            <person name="Domingo M.-C."/>
            <person name="Roy P.H."/>
            <person name="Boissinot M."/>
            <person name="Tocheva E.I."/>
            <person name="Omar R.F."/>
        </authorList>
    </citation>
    <scope>NUCLEOTIDE SEQUENCE [LARGE SCALE GENOMIC DNA]</scope>
    <source>
        <strain evidence="2 3">CCRI-24246</strain>
    </source>
</reference>
<dbReference type="PANTHER" id="PTHR11390:SF21">
    <property type="entry name" value="DNA TOPOISOMERASE 3-ALPHA"/>
    <property type="match status" value="1"/>
</dbReference>
<organism evidence="2 3">
    <name type="scientific">Criibacterium bergeronii</name>
    <dbReference type="NCBI Taxonomy" id="1871336"/>
    <lineage>
        <taxon>Bacteria</taxon>
        <taxon>Bacillati</taxon>
        <taxon>Bacillota</taxon>
        <taxon>Clostridia</taxon>
        <taxon>Peptostreptococcales</taxon>
        <taxon>Filifactoraceae</taxon>
        <taxon>Criibacterium</taxon>
    </lineage>
</organism>
<dbReference type="GO" id="GO:0003917">
    <property type="term" value="F:DNA topoisomerase type I (single strand cut, ATP-independent) activity"/>
    <property type="evidence" value="ECO:0007669"/>
    <property type="project" value="InterPro"/>
</dbReference>
<dbReference type="Proteomes" id="UP000319424">
    <property type="component" value="Unassembled WGS sequence"/>
</dbReference>
<feature type="domain" description="Toprim" evidence="1">
    <location>
        <begin position="1"/>
        <end position="106"/>
    </location>
</feature>
<feature type="non-terminal residue" evidence="2">
    <location>
        <position position="106"/>
    </location>
</feature>
<dbReference type="EMBL" id="VJXW01000103">
    <property type="protein sequence ID" value="TRW20595.1"/>
    <property type="molecule type" value="Genomic_DNA"/>
</dbReference>
<accession>A0A552UQU9</accession>
<dbReference type="GO" id="GO:0006265">
    <property type="term" value="P:DNA topological change"/>
    <property type="evidence" value="ECO:0007669"/>
    <property type="project" value="InterPro"/>
</dbReference>